<keyword evidence="3" id="KW-1185">Reference proteome</keyword>
<evidence type="ECO:0000256" key="1">
    <source>
        <dbReference type="SAM" id="MobiDB-lite"/>
    </source>
</evidence>
<sequence>PRRDGRDLDARRGPDARLFPRPRDHRASHEARWLVRQWRPGPTGCRRCAAGGRTPQGNDHPLGLQRVPRRGRGGVPGLARCAKSGGGRPQDGRWQRGHPGLHRSQA</sequence>
<keyword evidence="2" id="KW-0560">Oxidoreductase</keyword>
<reference evidence="2 3" key="1">
    <citation type="submission" date="2016-03" db="EMBL/GenBank/DDBJ databases">
        <title>EvidentialGene: Evidence-directed Construction of Genes on Genomes.</title>
        <authorList>
            <person name="Gilbert D.G."/>
            <person name="Choi J.-H."/>
            <person name="Mockaitis K."/>
            <person name="Colbourne J."/>
            <person name="Pfrender M."/>
        </authorList>
    </citation>
    <scope>NUCLEOTIDE SEQUENCE [LARGE SCALE GENOMIC DNA]</scope>
    <source>
        <strain evidence="2 3">Xinb3</strain>
        <tissue evidence="2">Complete organism</tissue>
    </source>
</reference>
<dbReference type="EMBL" id="LRGB01017183">
    <property type="protein sequence ID" value="KZR98411.1"/>
    <property type="molecule type" value="Genomic_DNA"/>
</dbReference>
<organism evidence="2 3">
    <name type="scientific">Daphnia magna</name>
    <dbReference type="NCBI Taxonomy" id="35525"/>
    <lineage>
        <taxon>Eukaryota</taxon>
        <taxon>Metazoa</taxon>
        <taxon>Ecdysozoa</taxon>
        <taxon>Arthropoda</taxon>
        <taxon>Crustacea</taxon>
        <taxon>Branchiopoda</taxon>
        <taxon>Diplostraca</taxon>
        <taxon>Cladocera</taxon>
        <taxon>Anomopoda</taxon>
        <taxon>Daphniidae</taxon>
        <taxon>Daphnia</taxon>
    </lineage>
</organism>
<gene>
    <name evidence="2" type="ORF">APZ42_006182</name>
</gene>
<feature type="region of interest" description="Disordered" evidence="1">
    <location>
        <begin position="1"/>
        <end position="28"/>
    </location>
</feature>
<feature type="compositionally biased region" description="Basic residues" evidence="1">
    <location>
        <begin position="95"/>
        <end position="106"/>
    </location>
</feature>
<dbReference type="AlphaFoldDB" id="A0A164G1L2"/>
<dbReference type="GO" id="GO:0004497">
    <property type="term" value="F:monooxygenase activity"/>
    <property type="evidence" value="ECO:0007669"/>
    <property type="project" value="UniProtKB-KW"/>
</dbReference>
<dbReference type="Proteomes" id="UP000076858">
    <property type="component" value="Unassembled WGS sequence"/>
</dbReference>
<accession>A0A164G1L2</accession>
<keyword evidence="2" id="KW-0503">Monooxygenase</keyword>
<feature type="non-terminal residue" evidence="2">
    <location>
        <position position="106"/>
    </location>
</feature>
<name>A0A164G1L2_9CRUS</name>
<comment type="caution">
    <text evidence="2">The sequence shown here is derived from an EMBL/GenBank/DDBJ whole genome shotgun (WGS) entry which is preliminary data.</text>
</comment>
<protein>
    <submittedName>
        <fullName evidence="2">Putative Luciferin 4-monooxygenase</fullName>
    </submittedName>
</protein>
<feature type="non-terminal residue" evidence="2">
    <location>
        <position position="1"/>
    </location>
</feature>
<feature type="region of interest" description="Disordered" evidence="1">
    <location>
        <begin position="50"/>
        <end position="106"/>
    </location>
</feature>
<evidence type="ECO:0000313" key="2">
    <source>
        <dbReference type="EMBL" id="KZR98411.1"/>
    </source>
</evidence>
<proteinExistence type="predicted"/>
<evidence type="ECO:0000313" key="3">
    <source>
        <dbReference type="Proteomes" id="UP000076858"/>
    </source>
</evidence>
<feature type="compositionally biased region" description="Basic and acidic residues" evidence="1">
    <location>
        <begin position="1"/>
        <end position="15"/>
    </location>
</feature>